<evidence type="ECO:0000313" key="3">
    <source>
        <dbReference type="Proteomes" id="UP000241566"/>
    </source>
</evidence>
<comment type="caution">
    <text evidence="2">The sequence shown here is derived from an EMBL/GenBank/DDBJ whole genome shotgun (WGS) entry which is preliminary data.</text>
</comment>
<dbReference type="EMBL" id="PYOI01000002">
    <property type="protein sequence ID" value="PSV86007.1"/>
    <property type="molecule type" value="Genomic_DNA"/>
</dbReference>
<evidence type="ECO:0000313" key="2">
    <source>
        <dbReference type="EMBL" id="PSV86007.1"/>
    </source>
</evidence>
<organism evidence="2 3">
    <name type="scientific">Photobacterium leiognathi</name>
    <dbReference type="NCBI Taxonomy" id="553611"/>
    <lineage>
        <taxon>Bacteria</taxon>
        <taxon>Pseudomonadati</taxon>
        <taxon>Pseudomonadota</taxon>
        <taxon>Gammaproteobacteria</taxon>
        <taxon>Vibrionales</taxon>
        <taxon>Vibrionaceae</taxon>
        <taxon>Photobacterium</taxon>
    </lineage>
</organism>
<reference evidence="2 3" key="1">
    <citation type="submission" date="2018-01" db="EMBL/GenBank/DDBJ databases">
        <title>Whole genome sequencing of Histamine producing bacteria.</title>
        <authorList>
            <person name="Butler K."/>
        </authorList>
    </citation>
    <scope>NUCLEOTIDE SEQUENCE [LARGE SCALE GENOMIC DNA]</scope>
    <source>
        <strain evidence="2 3">ATCC 25521</strain>
    </source>
</reference>
<protein>
    <submittedName>
        <fullName evidence="2">Uncharacterized protein</fullName>
    </submittedName>
</protein>
<dbReference type="Proteomes" id="UP000241566">
    <property type="component" value="Unassembled WGS sequence"/>
</dbReference>
<proteinExistence type="predicted"/>
<evidence type="ECO:0000256" key="1">
    <source>
        <dbReference type="SAM" id="Coils"/>
    </source>
</evidence>
<accession>A0ABX5GJR3</accession>
<keyword evidence="3" id="KW-1185">Reference proteome</keyword>
<name>A0ABX5GJR3_PHOLE</name>
<gene>
    <name evidence="2" type="ORF">CTM94_02380</name>
</gene>
<keyword evidence="1" id="KW-0175">Coiled coil</keyword>
<sequence length="104" mass="12190">MARRSSGFRTAVKIVKAIDRANKQAIRESQRREKARQRAEAQAIREHEKFVRNAQRELARQVRLKASESKKALKDALLDANEEYLERCNDRAALRKQFIQEVLK</sequence>
<feature type="coiled-coil region" evidence="1">
    <location>
        <begin position="18"/>
        <end position="47"/>
    </location>
</feature>
<dbReference type="RefSeq" id="WP_045063042.1">
    <property type="nucleotide sequence ID" value="NZ_CP131601.1"/>
</dbReference>